<reference evidence="1" key="1">
    <citation type="submission" date="2022-08" db="EMBL/GenBank/DDBJ databases">
        <title>Draft genome sequence of Lysinibacillus sp. strain KH24.</title>
        <authorList>
            <person name="Kanbe H."/>
            <person name="Itoh H."/>
        </authorList>
    </citation>
    <scope>NUCLEOTIDE SEQUENCE</scope>
    <source>
        <strain evidence="1">KH24</strain>
    </source>
</reference>
<sequence length="148" mass="17286">MKGIKTNWQHEFLSDLERNNFYLTEYSDFILNIREQFPLLSLEETIVIADKLGIKHSIKPTKMVAGVTDSVRALIIVDIREQYPFLLLEEPSLIAEELGITHPRNPKTNESIIMTTDFVVTLQDKEIWKSIMKKSLFNELKEINYDEN</sequence>
<name>A0ABQ5NN72_9BACI</name>
<keyword evidence="2" id="KW-1185">Reference proteome</keyword>
<proteinExistence type="predicted"/>
<dbReference type="InterPro" id="IPR011856">
    <property type="entry name" value="tRNA_endonuc-like_dom_sf"/>
</dbReference>
<evidence type="ECO:0000313" key="1">
    <source>
        <dbReference type="EMBL" id="GLC89690.1"/>
    </source>
</evidence>
<dbReference type="SUPFAM" id="SSF52980">
    <property type="entry name" value="Restriction endonuclease-like"/>
    <property type="match status" value="2"/>
</dbReference>
<dbReference type="Gene3D" id="3.40.1350.10">
    <property type="match status" value="2"/>
</dbReference>
<accession>A0ABQ5NN72</accession>
<evidence type="ECO:0000313" key="2">
    <source>
        <dbReference type="Proteomes" id="UP001065593"/>
    </source>
</evidence>
<protein>
    <submittedName>
        <fullName evidence="1">Uncharacterized protein</fullName>
    </submittedName>
</protein>
<comment type="caution">
    <text evidence="1">The sequence shown here is derived from an EMBL/GenBank/DDBJ whole genome shotgun (WGS) entry which is preliminary data.</text>
</comment>
<dbReference type="Proteomes" id="UP001065593">
    <property type="component" value="Unassembled WGS sequence"/>
</dbReference>
<dbReference type="EMBL" id="BRZA01000003">
    <property type="protein sequence ID" value="GLC89690.1"/>
    <property type="molecule type" value="Genomic_DNA"/>
</dbReference>
<organism evidence="1 2">
    <name type="scientific">Lysinibacillus piscis</name>
    <dbReference type="NCBI Taxonomy" id="2518931"/>
    <lineage>
        <taxon>Bacteria</taxon>
        <taxon>Bacillati</taxon>
        <taxon>Bacillota</taxon>
        <taxon>Bacilli</taxon>
        <taxon>Bacillales</taxon>
        <taxon>Bacillaceae</taxon>
        <taxon>Lysinibacillus</taxon>
    </lineage>
</organism>
<dbReference type="InterPro" id="IPR011335">
    <property type="entry name" value="Restrct_endonuc-II-like"/>
</dbReference>
<gene>
    <name evidence="1" type="ORF">LYSBPC_28170</name>
</gene>